<organism evidence="3 4">
    <name type="scientific">Zalerion maritima</name>
    <dbReference type="NCBI Taxonomy" id="339359"/>
    <lineage>
        <taxon>Eukaryota</taxon>
        <taxon>Fungi</taxon>
        <taxon>Dikarya</taxon>
        <taxon>Ascomycota</taxon>
        <taxon>Pezizomycotina</taxon>
        <taxon>Sordariomycetes</taxon>
        <taxon>Lulworthiomycetidae</taxon>
        <taxon>Lulworthiales</taxon>
        <taxon>Lulworthiaceae</taxon>
        <taxon>Zalerion</taxon>
    </lineage>
</organism>
<gene>
    <name evidence="3" type="ORF">MKZ38_001859</name>
</gene>
<dbReference type="Proteomes" id="UP001201980">
    <property type="component" value="Unassembled WGS sequence"/>
</dbReference>
<feature type="transmembrane region" description="Helical" evidence="1">
    <location>
        <begin position="128"/>
        <end position="150"/>
    </location>
</feature>
<dbReference type="EMBL" id="JAKWBI020000152">
    <property type="protein sequence ID" value="KAJ2901429.1"/>
    <property type="molecule type" value="Genomic_DNA"/>
</dbReference>
<evidence type="ECO:0000313" key="3">
    <source>
        <dbReference type="EMBL" id="KAJ2901429.1"/>
    </source>
</evidence>
<dbReference type="InterPro" id="IPR056121">
    <property type="entry name" value="DUF7704"/>
</dbReference>
<feature type="domain" description="DUF7704" evidence="2">
    <location>
        <begin position="10"/>
        <end position="148"/>
    </location>
</feature>
<keyword evidence="4" id="KW-1185">Reference proteome</keyword>
<keyword evidence="1" id="KW-1133">Transmembrane helix</keyword>
<evidence type="ECO:0000313" key="4">
    <source>
        <dbReference type="Proteomes" id="UP001201980"/>
    </source>
</evidence>
<feature type="transmembrane region" description="Helical" evidence="1">
    <location>
        <begin position="88"/>
        <end position="108"/>
    </location>
</feature>
<accession>A0AAD5RX80</accession>
<comment type="caution">
    <text evidence="3">The sequence shown here is derived from an EMBL/GenBank/DDBJ whole genome shotgun (WGS) entry which is preliminary data.</text>
</comment>
<dbReference type="AlphaFoldDB" id="A0AAD5RX80"/>
<sequence length="162" mass="17798">MAIQQTAFGLPLPYRVFFLVIEPILALVGAVYAHFLQHDYLSMTHSASSYPTSSPLPTGTSVALSQLGNLYLLFTLNEALVLRSTSDLTVWRTLLFGLLVADFGHLWSLRQLGNQVYWDVISWGPMDLGNVPVVYLGATMRLAFLLRVGLGSGETSPKPKAK</sequence>
<feature type="transmembrane region" description="Helical" evidence="1">
    <location>
        <begin position="56"/>
        <end position="76"/>
    </location>
</feature>
<dbReference type="PANTHER" id="PTHR37019:SF1">
    <property type="entry name" value="EXPERA DOMAIN-CONTAINING PROTEIN"/>
    <property type="match status" value="1"/>
</dbReference>
<name>A0AAD5RX80_9PEZI</name>
<dbReference type="Pfam" id="PF24803">
    <property type="entry name" value="DUF7704"/>
    <property type="match status" value="1"/>
</dbReference>
<feature type="transmembrane region" description="Helical" evidence="1">
    <location>
        <begin position="12"/>
        <end position="36"/>
    </location>
</feature>
<evidence type="ECO:0000256" key="1">
    <source>
        <dbReference type="SAM" id="Phobius"/>
    </source>
</evidence>
<keyword evidence="1" id="KW-0812">Transmembrane</keyword>
<evidence type="ECO:0000259" key="2">
    <source>
        <dbReference type="Pfam" id="PF24803"/>
    </source>
</evidence>
<keyword evidence="1" id="KW-0472">Membrane</keyword>
<proteinExistence type="predicted"/>
<protein>
    <recommendedName>
        <fullName evidence="2">DUF7704 domain-containing protein</fullName>
    </recommendedName>
</protein>
<dbReference type="PANTHER" id="PTHR37019">
    <property type="entry name" value="CHROMOSOME 1, WHOLE GENOME SHOTGUN SEQUENCE"/>
    <property type="match status" value="1"/>
</dbReference>
<reference evidence="3" key="1">
    <citation type="submission" date="2022-07" db="EMBL/GenBank/DDBJ databases">
        <title>Draft genome sequence of Zalerion maritima ATCC 34329, a (micro)plastics degrading marine fungus.</title>
        <authorList>
            <person name="Paco A."/>
            <person name="Goncalves M.F.M."/>
            <person name="Rocha-Santos T.A.P."/>
            <person name="Alves A."/>
        </authorList>
    </citation>
    <scope>NUCLEOTIDE SEQUENCE</scope>
    <source>
        <strain evidence="3">ATCC 34329</strain>
    </source>
</reference>